<dbReference type="OMA" id="HLSHPIN"/>
<name>A0A0C2N4B8_THEKT</name>
<dbReference type="GO" id="GO:0005524">
    <property type="term" value="F:ATP binding"/>
    <property type="evidence" value="ECO:0007669"/>
    <property type="project" value="UniProtKB-KW"/>
</dbReference>
<sequence>MIESGLEAIIIKTACAGLLERHLSHPINSEFFEIMKELQTKYGAHVCGEGGEYESLVLYCPKIYRKRIIIKKSAHHLVQPDKVAPVQFMEVMEIELQKPTFARLDF</sequence>
<evidence type="ECO:0000256" key="9">
    <source>
        <dbReference type="ARBA" id="ARBA00048108"/>
    </source>
</evidence>
<reference evidence="11 12" key="1">
    <citation type="journal article" date="2014" name="Genome Biol. Evol.">
        <title>The genome of the myxosporean Thelohanellus kitauei shows adaptations to nutrient acquisition within its fish host.</title>
        <authorList>
            <person name="Yang Y."/>
            <person name="Xiong J."/>
            <person name="Zhou Z."/>
            <person name="Huo F."/>
            <person name="Miao W."/>
            <person name="Ran C."/>
            <person name="Liu Y."/>
            <person name="Zhang J."/>
            <person name="Feng J."/>
            <person name="Wang M."/>
            <person name="Wang M."/>
            <person name="Wang L."/>
            <person name="Yao B."/>
        </authorList>
    </citation>
    <scope>NUCLEOTIDE SEQUENCE [LARGE SCALE GENOMIC DNA]</scope>
    <source>
        <strain evidence="11">Wuqing</strain>
    </source>
</reference>
<gene>
    <name evidence="11" type="ORF">RF11_01092</name>
</gene>
<dbReference type="GO" id="GO:0017178">
    <property type="term" value="F:diphthine-ammonia ligase activity"/>
    <property type="evidence" value="ECO:0007669"/>
    <property type="project" value="UniProtKB-EC"/>
</dbReference>
<evidence type="ECO:0000256" key="3">
    <source>
        <dbReference type="ARBA" id="ARBA00018426"/>
    </source>
</evidence>
<dbReference type="InterPro" id="IPR030662">
    <property type="entry name" value="DPH6/MJ0570"/>
</dbReference>
<evidence type="ECO:0000259" key="10">
    <source>
        <dbReference type="Pfam" id="PF01902"/>
    </source>
</evidence>
<evidence type="ECO:0000256" key="4">
    <source>
        <dbReference type="ARBA" id="ARBA00022598"/>
    </source>
</evidence>
<evidence type="ECO:0000313" key="12">
    <source>
        <dbReference type="Proteomes" id="UP000031668"/>
    </source>
</evidence>
<keyword evidence="5" id="KW-0547">Nucleotide-binding</keyword>
<dbReference type="Gene3D" id="3.90.1490.10">
    <property type="entry name" value="putative n-type atp pyrophosphatase, domain 2"/>
    <property type="match status" value="1"/>
</dbReference>
<dbReference type="EMBL" id="JWZT01002718">
    <property type="protein sequence ID" value="KII68732.1"/>
    <property type="molecule type" value="Genomic_DNA"/>
</dbReference>
<dbReference type="Proteomes" id="UP000031668">
    <property type="component" value="Unassembled WGS sequence"/>
</dbReference>
<keyword evidence="6" id="KW-0067">ATP-binding</keyword>
<evidence type="ECO:0000256" key="8">
    <source>
        <dbReference type="ARBA" id="ARBA00031552"/>
    </source>
</evidence>
<keyword evidence="12" id="KW-1185">Reference proteome</keyword>
<dbReference type="Pfam" id="PF01902">
    <property type="entry name" value="Diphthami_syn_2"/>
    <property type="match status" value="1"/>
</dbReference>
<proteinExistence type="predicted"/>
<dbReference type="EC" id="6.3.1.14" evidence="2"/>
<dbReference type="GO" id="GO:0017183">
    <property type="term" value="P:protein histidyl modification to diphthamide"/>
    <property type="evidence" value="ECO:0007669"/>
    <property type="project" value="TreeGrafter"/>
</dbReference>
<evidence type="ECO:0000256" key="6">
    <source>
        <dbReference type="ARBA" id="ARBA00022840"/>
    </source>
</evidence>
<dbReference type="PANTHER" id="PTHR12196">
    <property type="entry name" value="DOMAIN OF UNKNOWN FUNCTION 71 DUF71 -CONTAINING PROTEIN"/>
    <property type="match status" value="1"/>
</dbReference>
<comment type="caution">
    <text evidence="11">The sequence shown here is derived from an EMBL/GenBank/DDBJ whole genome shotgun (WGS) entry which is preliminary data.</text>
</comment>
<dbReference type="FunFam" id="3.90.1490.10:FF:000001">
    <property type="entry name" value="Diphthine--ammonia ligase"/>
    <property type="match status" value="1"/>
</dbReference>
<dbReference type="AlphaFoldDB" id="A0A0C2N4B8"/>
<evidence type="ECO:0000256" key="5">
    <source>
        <dbReference type="ARBA" id="ARBA00022741"/>
    </source>
</evidence>
<comment type="pathway">
    <text evidence="1">Protein modification; peptidyl-diphthamide biosynthesis.</text>
</comment>
<dbReference type="PANTHER" id="PTHR12196:SF2">
    <property type="entry name" value="DIPHTHINE--AMMONIA LIGASE"/>
    <property type="match status" value="1"/>
</dbReference>
<accession>A0A0C2N4B8</accession>
<evidence type="ECO:0000256" key="1">
    <source>
        <dbReference type="ARBA" id="ARBA00005156"/>
    </source>
</evidence>
<dbReference type="OrthoDB" id="686384at2759"/>
<evidence type="ECO:0000256" key="7">
    <source>
        <dbReference type="ARBA" id="ARBA00029814"/>
    </source>
</evidence>
<evidence type="ECO:0000256" key="2">
    <source>
        <dbReference type="ARBA" id="ARBA00012089"/>
    </source>
</evidence>
<organism evidence="11 12">
    <name type="scientific">Thelohanellus kitauei</name>
    <name type="common">Myxosporean</name>
    <dbReference type="NCBI Taxonomy" id="669202"/>
    <lineage>
        <taxon>Eukaryota</taxon>
        <taxon>Metazoa</taxon>
        <taxon>Cnidaria</taxon>
        <taxon>Myxozoa</taxon>
        <taxon>Myxosporea</taxon>
        <taxon>Bivalvulida</taxon>
        <taxon>Platysporina</taxon>
        <taxon>Myxobolidae</taxon>
        <taxon>Thelohanellus</taxon>
    </lineage>
</organism>
<protein>
    <recommendedName>
        <fullName evidence="3">Diphthine--ammonia ligase</fullName>
        <ecNumber evidence="2">6.3.1.14</ecNumber>
    </recommendedName>
    <alternativeName>
        <fullName evidence="7">Diphthamide synthase</fullName>
    </alternativeName>
    <alternativeName>
        <fullName evidence="8">Diphthamide synthetase</fullName>
    </alternativeName>
</protein>
<comment type="catalytic activity">
    <reaction evidence="9">
        <text>diphthine-[translation elongation factor 2] + NH4(+) + ATP = diphthamide-[translation elongation factor 2] + AMP + diphosphate + H(+)</text>
        <dbReference type="Rhea" id="RHEA:19753"/>
        <dbReference type="Rhea" id="RHEA-COMP:10172"/>
        <dbReference type="Rhea" id="RHEA-COMP:10174"/>
        <dbReference type="ChEBI" id="CHEBI:15378"/>
        <dbReference type="ChEBI" id="CHEBI:16692"/>
        <dbReference type="ChEBI" id="CHEBI:28938"/>
        <dbReference type="ChEBI" id="CHEBI:30616"/>
        <dbReference type="ChEBI" id="CHEBI:33019"/>
        <dbReference type="ChEBI" id="CHEBI:82696"/>
        <dbReference type="ChEBI" id="CHEBI:456215"/>
        <dbReference type="EC" id="6.3.1.14"/>
    </reaction>
</comment>
<dbReference type="SUPFAM" id="SSF52402">
    <property type="entry name" value="Adenine nucleotide alpha hydrolases-like"/>
    <property type="match status" value="1"/>
</dbReference>
<keyword evidence="4 11" id="KW-0436">Ligase</keyword>
<feature type="domain" description="Diphthamide synthase" evidence="10">
    <location>
        <begin position="2"/>
        <end position="73"/>
    </location>
</feature>
<evidence type="ECO:0000313" key="11">
    <source>
        <dbReference type="EMBL" id="KII68732.1"/>
    </source>
</evidence>
<dbReference type="InterPro" id="IPR002761">
    <property type="entry name" value="Diphthami_syn_dom"/>
</dbReference>